<dbReference type="InterPro" id="IPR052911">
    <property type="entry name" value="Corrinoid_activation_enz"/>
</dbReference>
<dbReference type="InterPro" id="IPR027980">
    <property type="entry name" value="RACo_C"/>
</dbReference>
<sequence>MTRTAAPGLKSSASLPPKALKAKARDAANDDDAGDKPPLIDQALVVFTPSGKRGRFPVGTPLLKAAQSLGVDIDSVCGGRGLCGRCQVVVGTGEFAKHGITSRTNHVSDWNKIEERYKSKRGMQDDRRLSCQAVLVKDVVIDVPEASQVHKQVVRKRAEVRDIELDPAIRLHYVVVQEPDMHNPSGDLERLLAALEDQWGLTALEADLRILQNLQQSLRAGNWRITVAVHRGQVITAIWPGFHDRSYGLAVDIGSTTVAAHLCDLASGEVIASSGLMNPQIRFGEDLMSRVSYVMMNPGGDREMTDAVRRAINELADAVCEESGIDREEILNATFVGNPVMHHLLIGIDPTELGGAPFALAANSGITLWASQLDLRFHPNARVYVLPCIAGHVGADTAGVILSETPHLTEKMTLVVDVGTNAEIILGNRDRLLACSSPTGPAFEGAQISCGQRAAPGAIERVRIDPETLEPRFKVIGSELWSDEEGFVEETRKTGITGICGSGIIEVLAEMFLAGILAQDGTIDGTAASRSPRIQPDGRTFSYLVHDGTPEIRIVQNDVRAIQLGKAALYAGIRLLMDRLGVEQIEQIMLAGAFGSHIDTKYAMVLGMIPDCPLENVYSAGNAAGTGARIALLNQNARDDIEEVIRQVEKIETAVEPNFQAHFVEAMGLPHSSASFPNLSKAVTLPAASNPSAANDSAAGKGRRRRRPA</sequence>
<feature type="region of interest" description="Disordered" evidence="1">
    <location>
        <begin position="686"/>
        <end position="709"/>
    </location>
</feature>
<proteinExistence type="predicted"/>
<dbReference type="InterPro" id="IPR042259">
    <property type="entry name" value="Raco-like_middle_sf"/>
</dbReference>
<feature type="compositionally biased region" description="Low complexity" evidence="1">
    <location>
        <begin position="686"/>
        <end position="699"/>
    </location>
</feature>
<name>A0A967EVN6_9PROT</name>
<dbReference type="SUPFAM" id="SSF54292">
    <property type="entry name" value="2Fe-2S ferredoxin-like"/>
    <property type="match status" value="1"/>
</dbReference>
<dbReference type="PANTHER" id="PTHR42895">
    <property type="entry name" value="IRON-SULFUR CLUSTER-BINDING PROTEIN-RELATED"/>
    <property type="match status" value="1"/>
</dbReference>
<dbReference type="InterPro" id="IPR012675">
    <property type="entry name" value="Beta-grasp_dom_sf"/>
</dbReference>
<evidence type="ECO:0000259" key="2">
    <source>
        <dbReference type="PROSITE" id="PS51085"/>
    </source>
</evidence>
<accession>A0A967EVN6</accession>
<dbReference type="GO" id="GO:0051536">
    <property type="term" value="F:iron-sulfur cluster binding"/>
    <property type="evidence" value="ECO:0007669"/>
    <property type="project" value="InterPro"/>
</dbReference>
<feature type="domain" description="2Fe-2S ferredoxin-type" evidence="2">
    <location>
        <begin position="43"/>
        <end position="147"/>
    </location>
</feature>
<keyword evidence="4" id="KW-1185">Reference proteome</keyword>
<organism evidence="3 4">
    <name type="scientific">Pelagibius litoralis</name>
    <dbReference type="NCBI Taxonomy" id="374515"/>
    <lineage>
        <taxon>Bacteria</taxon>
        <taxon>Pseudomonadati</taxon>
        <taxon>Pseudomonadota</taxon>
        <taxon>Alphaproteobacteria</taxon>
        <taxon>Rhodospirillales</taxon>
        <taxon>Rhodovibrionaceae</taxon>
        <taxon>Pelagibius</taxon>
    </lineage>
</organism>
<evidence type="ECO:0000313" key="4">
    <source>
        <dbReference type="Proteomes" id="UP000761264"/>
    </source>
</evidence>
<dbReference type="AlphaFoldDB" id="A0A967EVN6"/>
<dbReference type="InterPro" id="IPR001041">
    <property type="entry name" value="2Fe-2S_ferredoxin-type"/>
</dbReference>
<dbReference type="Gene3D" id="3.10.20.880">
    <property type="match status" value="1"/>
</dbReference>
<feature type="region of interest" description="Disordered" evidence="1">
    <location>
        <begin position="1"/>
        <end position="36"/>
    </location>
</feature>
<dbReference type="InterPro" id="IPR040506">
    <property type="entry name" value="RACo_linker"/>
</dbReference>
<dbReference type="PROSITE" id="PS51085">
    <property type="entry name" value="2FE2S_FER_2"/>
    <property type="match status" value="1"/>
</dbReference>
<dbReference type="EMBL" id="JAAQPH010000006">
    <property type="protein sequence ID" value="NIA68931.1"/>
    <property type="molecule type" value="Genomic_DNA"/>
</dbReference>
<feature type="compositionally biased region" description="Low complexity" evidence="1">
    <location>
        <begin position="9"/>
        <end position="19"/>
    </location>
</feature>
<dbReference type="Pfam" id="PF17651">
    <property type="entry name" value="Raco_middle"/>
    <property type="match status" value="1"/>
</dbReference>
<dbReference type="CDD" id="cd00207">
    <property type="entry name" value="fer2"/>
    <property type="match status" value="1"/>
</dbReference>
<dbReference type="Proteomes" id="UP000761264">
    <property type="component" value="Unassembled WGS sequence"/>
</dbReference>
<protein>
    <submittedName>
        <fullName evidence="3">DUF4445 domain-containing protein</fullName>
    </submittedName>
</protein>
<dbReference type="Pfam" id="PF00111">
    <property type="entry name" value="Fer2"/>
    <property type="match status" value="1"/>
</dbReference>
<gene>
    <name evidence="3" type="ORF">HBA54_10035</name>
</gene>
<dbReference type="Gene3D" id="3.30.420.480">
    <property type="entry name" value="Domain of unknown function (DUF4445)"/>
    <property type="match status" value="1"/>
</dbReference>
<dbReference type="Pfam" id="PF14574">
    <property type="entry name" value="RACo_C_ter"/>
    <property type="match status" value="1"/>
</dbReference>
<evidence type="ECO:0000256" key="1">
    <source>
        <dbReference type="SAM" id="MobiDB-lite"/>
    </source>
</evidence>
<evidence type="ECO:0000313" key="3">
    <source>
        <dbReference type="EMBL" id="NIA68931.1"/>
    </source>
</evidence>
<reference evidence="3" key="1">
    <citation type="submission" date="2020-03" db="EMBL/GenBank/DDBJ databases">
        <title>Genome of Pelagibius litoralis DSM 21314T.</title>
        <authorList>
            <person name="Wang G."/>
        </authorList>
    </citation>
    <scope>NUCLEOTIDE SEQUENCE</scope>
    <source>
        <strain evidence="3">DSM 21314</strain>
    </source>
</reference>
<dbReference type="Gene3D" id="3.10.20.30">
    <property type="match status" value="1"/>
</dbReference>
<dbReference type="PANTHER" id="PTHR42895:SF1">
    <property type="entry name" value="IRON-SULFUR CLUSTER PROTEIN"/>
    <property type="match status" value="1"/>
</dbReference>
<dbReference type="Pfam" id="PF17650">
    <property type="entry name" value="RACo_linker"/>
    <property type="match status" value="1"/>
</dbReference>
<dbReference type="InterPro" id="IPR036010">
    <property type="entry name" value="2Fe-2S_ferredoxin-like_sf"/>
</dbReference>
<comment type="caution">
    <text evidence="3">The sequence shown here is derived from an EMBL/GenBank/DDBJ whole genome shotgun (WGS) entry which is preliminary data.</text>
</comment>
<dbReference type="InterPro" id="IPR041414">
    <property type="entry name" value="Raco-like_middle"/>
</dbReference>